<dbReference type="InterPro" id="IPR012932">
    <property type="entry name" value="VKOR"/>
</dbReference>
<feature type="transmembrane region" description="Helical" evidence="10">
    <location>
        <begin position="301"/>
        <end position="323"/>
    </location>
</feature>
<feature type="transmembrane region" description="Helical" evidence="10">
    <location>
        <begin position="274"/>
        <end position="295"/>
    </location>
</feature>
<evidence type="ECO:0000256" key="6">
    <source>
        <dbReference type="ARBA" id="ARBA00023002"/>
    </source>
</evidence>
<keyword evidence="3 10" id="KW-0812">Transmembrane</keyword>
<dbReference type="Gene3D" id="3.40.30.10">
    <property type="entry name" value="Glutaredoxin"/>
    <property type="match status" value="1"/>
</dbReference>
<dbReference type="EMBL" id="JBHSFV010000007">
    <property type="protein sequence ID" value="MFC4634814.1"/>
    <property type="molecule type" value="Genomic_DNA"/>
</dbReference>
<proteinExistence type="inferred from homology"/>
<dbReference type="Pfam" id="PF07884">
    <property type="entry name" value="VKOR"/>
    <property type="match status" value="1"/>
</dbReference>
<evidence type="ECO:0000256" key="7">
    <source>
        <dbReference type="ARBA" id="ARBA00023136"/>
    </source>
</evidence>
<accession>A0ABV9HXC6</accession>
<evidence type="ECO:0000256" key="3">
    <source>
        <dbReference type="ARBA" id="ARBA00022692"/>
    </source>
</evidence>
<feature type="transmembrane region" description="Helical" evidence="10">
    <location>
        <begin position="162"/>
        <end position="182"/>
    </location>
</feature>
<comment type="subcellular location">
    <subcellularLocation>
        <location evidence="1">Membrane</location>
        <topology evidence="1">Multi-pass membrane protein</topology>
    </subcellularLocation>
</comment>
<organism evidence="12 13">
    <name type="scientific">Dokdonia ponticola</name>
    <dbReference type="NCBI Taxonomy" id="2041041"/>
    <lineage>
        <taxon>Bacteria</taxon>
        <taxon>Pseudomonadati</taxon>
        <taxon>Bacteroidota</taxon>
        <taxon>Flavobacteriia</taxon>
        <taxon>Flavobacteriales</taxon>
        <taxon>Flavobacteriaceae</taxon>
        <taxon>Dokdonia</taxon>
    </lineage>
</organism>
<dbReference type="SUPFAM" id="SSF52833">
    <property type="entry name" value="Thioredoxin-like"/>
    <property type="match status" value="1"/>
</dbReference>
<feature type="transmembrane region" description="Helical" evidence="10">
    <location>
        <begin position="249"/>
        <end position="267"/>
    </location>
</feature>
<comment type="similarity">
    <text evidence="2">Belongs to the VKOR family.</text>
</comment>
<evidence type="ECO:0000256" key="5">
    <source>
        <dbReference type="ARBA" id="ARBA00022989"/>
    </source>
</evidence>
<sequence>MNNSVIYQVEQLLKLNKIAFDQEELTFQIQSHPSYPSLHAITGVLTHFNIDHLAMVVPATEEVLDQLPKVFLTCMKMEEDQLFGIVVKKGNSLITYYDAKDKKEYSKEAFLHYFTGIIVAVEKKETDRPSVKNKKATYLRTGLSVGLGFLLLGLLYQTQLTIATIGYGIIAFLGVFVSVVIIKQQSGIATSIGNAFCSNANTTKNCNTVLSSKGASLFGVKLSDLSLLYFTGLSCSVVILSMLQYAITPLYILSFIATPITLYSVYYQYAFAKAWCPLCIVIAGILVVHTGIGVFQINDRIQINALLVIGIVYTLTVVAWLYIEPIFLASKKLKKATIDFTKFKRNFVLFETLLTQTPKKETHINEASEIIFGNIHAPVSIVIFTSPFCKHCTSVHALVEDIIKHYGNLVAITIRISVNVINKESDVYKITSRLTEIFHKEGPDQCLRSMHDIYNGMLPNNWLNNWGNCTEDALYEQTLINQQHWTKENGINFTPEILINGHSFPSEYAREDLKYFIEELYEHTLKETMIPFSSQLQKAI</sequence>
<keyword evidence="13" id="KW-1185">Reference proteome</keyword>
<evidence type="ECO:0000256" key="8">
    <source>
        <dbReference type="ARBA" id="ARBA00023157"/>
    </source>
</evidence>
<name>A0ABV9HXC6_9FLAO</name>
<keyword evidence="9" id="KW-0676">Redox-active center</keyword>
<keyword evidence="4" id="KW-0874">Quinone</keyword>
<keyword evidence="7 10" id="KW-0472">Membrane</keyword>
<comment type="caution">
    <text evidence="12">The sequence shown here is derived from an EMBL/GenBank/DDBJ whole genome shotgun (WGS) entry which is preliminary data.</text>
</comment>
<evidence type="ECO:0000256" key="4">
    <source>
        <dbReference type="ARBA" id="ARBA00022719"/>
    </source>
</evidence>
<evidence type="ECO:0000313" key="13">
    <source>
        <dbReference type="Proteomes" id="UP001596043"/>
    </source>
</evidence>
<evidence type="ECO:0000313" key="12">
    <source>
        <dbReference type="EMBL" id="MFC4634814.1"/>
    </source>
</evidence>
<feature type="domain" description="Vitamin K epoxide reductase" evidence="11">
    <location>
        <begin position="168"/>
        <end position="288"/>
    </location>
</feature>
<keyword evidence="8" id="KW-1015">Disulfide bond</keyword>
<evidence type="ECO:0000256" key="2">
    <source>
        <dbReference type="ARBA" id="ARBA00006214"/>
    </source>
</evidence>
<dbReference type="InterPro" id="IPR036249">
    <property type="entry name" value="Thioredoxin-like_sf"/>
</dbReference>
<evidence type="ECO:0000259" key="11">
    <source>
        <dbReference type="Pfam" id="PF07884"/>
    </source>
</evidence>
<dbReference type="Proteomes" id="UP001596043">
    <property type="component" value="Unassembled WGS sequence"/>
</dbReference>
<feature type="transmembrane region" description="Helical" evidence="10">
    <location>
        <begin position="225"/>
        <end position="243"/>
    </location>
</feature>
<gene>
    <name evidence="12" type="ORF">ACFO3O_12905</name>
</gene>
<reference evidence="13" key="1">
    <citation type="journal article" date="2019" name="Int. J. Syst. Evol. Microbiol.">
        <title>The Global Catalogue of Microorganisms (GCM) 10K type strain sequencing project: providing services to taxonomists for standard genome sequencing and annotation.</title>
        <authorList>
            <consortium name="The Broad Institute Genomics Platform"/>
            <consortium name="The Broad Institute Genome Sequencing Center for Infectious Disease"/>
            <person name="Wu L."/>
            <person name="Ma J."/>
        </authorList>
    </citation>
    <scope>NUCLEOTIDE SEQUENCE [LARGE SCALE GENOMIC DNA]</scope>
    <source>
        <strain evidence="13">YJ-61-S</strain>
    </source>
</reference>
<evidence type="ECO:0000256" key="9">
    <source>
        <dbReference type="ARBA" id="ARBA00023284"/>
    </source>
</evidence>
<dbReference type="InterPro" id="IPR038354">
    <property type="entry name" value="VKOR_sf"/>
</dbReference>
<evidence type="ECO:0000256" key="10">
    <source>
        <dbReference type="SAM" id="Phobius"/>
    </source>
</evidence>
<dbReference type="RefSeq" id="WP_379979436.1">
    <property type="nucleotide sequence ID" value="NZ_JBHSFV010000007.1"/>
</dbReference>
<feature type="transmembrane region" description="Helical" evidence="10">
    <location>
        <begin position="138"/>
        <end position="156"/>
    </location>
</feature>
<evidence type="ECO:0000256" key="1">
    <source>
        <dbReference type="ARBA" id="ARBA00004141"/>
    </source>
</evidence>
<dbReference type="Gene3D" id="1.20.1440.130">
    <property type="entry name" value="VKOR domain"/>
    <property type="match status" value="1"/>
</dbReference>
<dbReference type="CDD" id="cd12921">
    <property type="entry name" value="VKOR_4"/>
    <property type="match status" value="1"/>
</dbReference>
<keyword evidence="5 10" id="KW-1133">Transmembrane helix</keyword>
<keyword evidence="6" id="KW-0560">Oxidoreductase</keyword>
<protein>
    <submittedName>
        <fullName evidence="12">Vitamin K epoxide reductase family protein</fullName>
    </submittedName>
</protein>